<organism evidence="3 4">
    <name type="scientific">Gimesia chilikensis</name>
    <dbReference type="NCBI Taxonomy" id="2605989"/>
    <lineage>
        <taxon>Bacteria</taxon>
        <taxon>Pseudomonadati</taxon>
        <taxon>Planctomycetota</taxon>
        <taxon>Planctomycetia</taxon>
        <taxon>Planctomycetales</taxon>
        <taxon>Planctomycetaceae</taxon>
        <taxon>Gimesia</taxon>
    </lineage>
</organism>
<keyword evidence="1" id="KW-0812">Transmembrane</keyword>
<feature type="transmembrane region" description="Helical" evidence="1">
    <location>
        <begin position="190"/>
        <end position="209"/>
    </location>
</feature>
<evidence type="ECO:0000259" key="2">
    <source>
        <dbReference type="Pfam" id="PF13231"/>
    </source>
</evidence>
<feature type="transmembrane region" description="Helical" evidence="1">
    <location>
        <begin position="420"/>
        <end position="438"/>
    </location>
</feature>
<evidence type="ECO:0000256" key="1">
    <source>
        <dbReference type="SAM" id="Phobius"/>
    </source>
</evidence>
<dbReference type="OrthoDB" id="286362at2"/>
<accession>A0A517PSM7</accession>
<feature type="transmembrane region" description="Helical" evidence="1">
    <location>
        <begin position="480"/>
        <end position="499"/>
    </location>
</feature>
<keyword evidence="4" id="KW-1185">Reference proteome</keyword>
<dbReference type="EMBL" id="CP036266">
    <property type="protein sequence ID" value="QDT22371.1"/>
    <property type="molecule type" value="Genomic_DNA"/>
</dbReference>
<name>A0A517PSM7_9PLAN</name>
<reference evidence="3 4" key="1">
    <citation type="submission" date="2019-02" db="EMBL/GenBank/DDBJ databases">
        <title>Deep-cultivation of Planctomycetes and their phenomic and genomic characterization uncovers novel biology.</title>
        <authorList>
            <person name="Wiegand S."/>
            <person name="Jogler M."/>
            <person name="Boedeker C."/>
            <person name="Pinto D."/>
            <person name="Vollmers J."/>
            <person name="Rivas-Marin E."/>
            <person name="Kohn T."/>
            <person name="Peeters S.H."/>
            <person name="Heuer A."/>
            <person name="Rast P."/>
            <person name="Oberbeckmann S."/>
            <person name="Bunk B."/>
            <person name="Jeske O."/>
            <person name="Meyerdierks A."/>
            <person name="Storesund J.E."/>
            <person name="Kallscheuer N."/>
            <person name="Luecker S."/>
            <person name="Lage O.M."/>
            <person name="Pohl T."/>
            <person name="Merkel B.J."/>
            <person name="Hornburger P."/>
            <person name="Mueller R.-W."/>
            <person name="Bruemmer F."/>
            <person name="Labrenz M."/>
            <person name="Spormann A.M."/>
            <person name="Op den Camp H."/>
            <person name="Overmann J."/>
            <person name="Amann R."/>
            <person name="Jetten M.S.M."/>
            <person name="Mascher T."/>
            <person name="Medema M.H."/>
            <person name="Devos D.P."/>
            <person name="Kaster A.-K."/>
            <person name="Ovreas L."/>
            <person name="Rohde M."/>
            <person name="Galperin M.Y."/>
            <person name="Jogler C."/>
        </authorList>
    </citation>
    <scope>NUCLEOTIDE SEQUENCE [LARGE SCALE GENOMIC DNA]</scope>
    <source>
        <strain evidence="3 4">HG66A1</strain>
    </source>
</reference>
<dbReference type="AlphaFoldDB" id="A0A517PSM7"/>
<feature type="transmembrane region" description="Helical" evidence="1">
    <location>
        <begin position="511"/>
        <end position="528"/>
    </location>
</feature>
<feature type="transmembrane region" description="Helical" evidence="1">
    <location>
        <begin position="118"/>
        <end position="138"/>
    </location>
</feature>
<dbReference type="Pfam" id="PF13231">
    <property type="entry name" value="PMT_2"/>
    <property type="match status" value="1"/>
</dbReference>
<keyword evidence="1" id="KW-1133">Transmembrane helix</keyword>
<protein>
    <recommendedName>
        <fullName evidence="2">Glycosyltransferase RgtA/B/C/D-like domain-containing protein</fullName>
    </recommendedName>
</protein>
<feature type="transmembrane region" description="Helical" evidence="1">
    <location>
        <begin position="237"/>
        <end position="256"/>
    </location>
</feature>
<feature type="transmembrane region" description="Helical" evidence="1">
    <location>
        <begin position="450"/>
        <end position="468"/>
    </location>
</feature>
<feature type="transmembrane region" description="Helical" evidence="1">
    <location>
        <begin position="326"/>
        <end position="344"/>
    </location>
</feature>
<feature type="transmembrane region" description="Helical" evidence="1">
    <location>
        <begin position="276"/>
        <end position="305"/>
    </location>
</feature>
<dbReference type="InterPro" id="IPR038731">
    <property type="entry name" value="RgtA/B/C-like"/>
</dbReference>
<dbReference type="Proteomes" id="UP000320421">
    <property type="component" value="Chromosome"/>
</dbReference>
<evidence type="ECO:0000313" key="3">
    <source>
        <dbReference type="EMBL" id="QDT22371.1"/>
    </source>
</evidence>
<feature type="transmembrane region" description="Helical" evidence="1">
    <location>
        <begin position="540"/>
        <end position="559"/>
    </location>
</feature>
<feature type="domain" description="Glycosyltransferase RgtA/B/C/D-like" evidence="2">
    <location>
        <begin position="168"/>
        <end position="302"/>
    </location>
</feature>
<keyword evidence="1" id="KW-0472">Membrane</keyword>
<feature type="transmembrane region" description="Helical" evidence="1">
    <location>
        <begin position="385"/>
        <end position="408"/>
    </location>
</feature>
<gene>
    <name evidence="3" type="ORF">HG66A1_41780</name>
</gene>
<sequence length="688" mass="76843">MQGFRKAGQESGLESEKKVRKDLIRREISPTLRLRTCDHPTVQAFLTVRCSCVLLSCTIREYQSVRGSVGLDITVALPSQVRDSEKETTLVIISDQELLQRSAEPAHDLFPVMRRASVMSPLVALLALGPGLLAFHSYRIDELSAWFGLQCLGKSHLLGDSGNALISQPPLVGWIFSGLLSIIGHWSSSLVLFSYFSTAAMLYVAYRLTRKVCNPRYALVYCFLLAFHPVVLKQIQLIEAPAFPILFALLTIWGFITHLQSESGVVSYKLMCGGISLGLCLLSGGVLALGVLLMLGVFIINPLYLPRGRSLADQQKLPGVKQVLRVWKSLLVLAFTGFAVGGWWELMAASQVEGFWSNWFAGTGQPTISFYWKAEFYPSYLARDIISSMGFLLGFAIFGLFHGIKRVLNPQGGNLQEIAWLRLVVIWALCGALFWWGVQYLPQMNTSTRAMWKLFFIIPMMAVVAWEFQQIALRRVGYPTVLAVFTLGVLAVIFINASNTDTLSPLISARFLRQLIILGLSLVMVLWYSHRFKKEHAHRIVEVALVLALSVLHVVYGVFSIPKPHPAGERLLQFENQLRLTENVGDCFLVSKSDQVPLELKFLVFYLWGDIELKQIQGAVLPQDLQIPDRTHADEPGEKQVIIRWGASPVALRNILNADFVLKPVAQPDVYKNQELQADLVSKAPPGF</sequence>
<proteinExistence type="predicted"/>
<evidence type="ECO:0000313" key="4">
    <source>
        <dbReference type="Proteomes" id="UP000320421"/>
    </source>
</evidence>